<dbReference type="RefSeq" id="WP_179981363.1">
    <property type="nucleotide sequence ID" value="NZ_LT608333.1"/>
</dbReference>
<dbReference type="InterPro" id="IPR039697">
    <property type="entry name" value="Alcohol_dehydrogenase_Fe"/>
</dbReference>
<dbReference type="PROSITE" id="PS00913">
    <property type="entry name" value="ADH_IRON_1"/>
    <property type="match status" value="1"/>
</dbReference>
<feature type="domain" description="Alcohol dehydrogenase iron-type/glycerol dehydrogenase GldA" evidence="5">
    <location>
        <begin position="9"/>
        <end position="177"/>
    </location>
</feature>
<comment type="cofactor">
    <cofactor evidence="1">
        <name>Fe cation</name>
        <dbReference type="ChEBI" id="CHEBI:24875"/>
    </cofactor>
</comment>
<protein>
    <submittedName>
        <fullName evidence="7">Iron-containing alcohol dehydrogenase</fullName>
    </submittedName>
</protein>
<dbReference type="PANTHER" id="PTHR11496:SF102">
    <property type="entry name" value="ALCOHOL DEHYDROGENASE 4"/>
    <property type="match status" value="1"/>
</dbReference>
<keyword evidence="4" id="KW-0520">NAD</keyword>
<reference evidence="7" key="1">
    <citation type="submission" date="2016-08" db="EMBL/GenBank/DDBJ databases">
        <authorList>
            <person name="Seilhamer J.J."/>
        </authorList>
    </citation>
    <scope>NUCLEOTIDE SEQUENCE</scope>
    <source>
        <strain evidence="7">86-1</strain>
    </source>
</reference>
<sequence>MTTRTFNMPATVHIGVNAAAEVGPAAARQGASRVLLVTDQILIDTGTIEPVFASLRQAGIPVEIYAGVDKEPTLTHVEDGLDIIRRGRCDLVIGCGGGSSLDVAKAVSVMATNPGVIQQYMGADKVRQKGLPLFAVPTTAGTGSEATMFTIITDTEHDVKMLIGSPYLMPQIAFVDPGLTMAMPRGLTAATGLDALTHAIEAYVSRKAQPMTDVLALSAVGLIYRNLPKAWQQPDDLEARSQTMLGAFQAGIAFSNASVALVHGMSRPVGALFHVPHGISNAALLGVVMEFSLPGNPKRYANIARAMGVDCPAQADDATVAQAGADAVKGLIAALEVPGLQKLGISREKLDPVVAKMAEDALASGSPGNNPRLASKQEIIELYYAAL</sequence>
<dbReference type="FunFam" id="1.20.1090.10:FF:000001">
    <property type="entry name" value="Aldehyde-alcohol dehydrogenase"/>
    <property type="match status" value="1"/>
</dbReference>
<dbReference type="InterPro" id="IPR001670">
    <property type="entry name" value="ADH_Fe/GldA"/>
</dbReference>
<evidence type="ECO:0000256" key="2">
    <source>
        <dbReference type="ARBA" id="ARBA00007358"/>
    </source>
</evidence>
<dbReference type="FunFam" id="3.40.50.1970:FF:000003">
    <property type="entry name" value="Alcohol dehydrogenase, iron-containing"/>
    <property type="match status" value="1"/>
</dbReference>
<evidence type="ECO:0000256" key="4">
    <source>
        <dbReference type="ARBA" id="ARBA00023027"/>
    </source>
</evidence>
<dbReference type="GO" id="GO:0046872">
    <property type="term" value="F:metal ion binding"/>
    <property type="evidence" value="ECO:0007669"/>
    <property type="project" value="InterPro"/>
</dbReference>
<feature type="domain" description="Fe-containing alcohol dehydrogenase-like C-terminal" evidence="6">
    <location>
        <begin position="188"/>
        <end position="386"/>
    </location>
</feature>
<dbReference type="Pfam" id="PF25137">
    <property type="entry name" value="ADH_Fe_C"/>
    <property type="match status" value="1"/>
</dbReference>
<proteinExistence type="inferred from homology"/>
<organism evidence="7">
    <name type="scientific">uncultured Desulfovibrio sp</name>
    <dbReference type="NCBI Taxonomy" id="167968"/>
    <lineage>
        <taxon>Bacteria</taxon>
        <taxon>Pseudomonadati</taxon>
        <taxon>Thermodesulfobacteriota</taxon>
        <taxon>Desulfovibrionia</taxon>
        <taxon>Desulfovibrionales</taxon>
        <taxon>Desulfovibrionaceae</taxon>
        <taxon>Desulfovibrio</taxon>
        <taxon>environmental samples</taxon>
    </lineage>
</organism>
<keyword evidence="3" id="KW-0560">Oxidoreductase</keyword>
<accession>A0A212LBB2</accession>
<evidence type="ECO:0000256" key="1">
    <source>
        <dbReference type="ARBA" id="ARBA00001962"/>
    </source>
</evidence>
<evidence type="ECO:0000259" key="5">
    <source>
        <dbReference type="Pfam" id="PF00465"/>
    </source>
</evidence>
<dbReference type="Gene3D" id="1.20.1090.10">
    <property type="entry name" value="Dehydroquinate synthase-like - alpha domain"/>
    <property type="match status" value="1"/>
</dbReference>
<dbReference type="SUPFAM" id="SSF56796">
    <property type="entry name" value="Dehydroquinate synthase-like"/>
    <property type="match status" value="1"/>
</dbReference>
<evidence type="ECO:0000256" key="3">
    <source>
        <dbReference type="ARBA" id="ARBA00023002"/>
    </source>
</evidence>
<name>A0A212LBB2_9BACT</name>
<gene>
    <name evidence="7" type="ORF">KL86DES1_22203</name>
</gene>
<dbReference type="PANTHER" id="PTHR11496">
    <property type="entry name" value="ALCOHOL DEHYDROGENASE"/>
    <property type="match status" value="1"/>
</dbReference>
<evidence type="ECO:0000313" key="7">
    <source>
        <dbReference type="EMBL" id="SCM74864.1"/>
    </source>
</evidence>
<dbReference type="GO" id="GO:0004022">
    <property type="term" value="F:alcohol dehydrogenase (NAD+) activity"/>
    <property type="evidence" value="ECO:0007669"/>
    <property type="project" value="TreeGrafter"/>
</dbReference>
<comment type="similarity">
    <text evidence="2">Belongs to the iron-containing alcohol dehydrogenase family.</text>
</comment>
<dbReference type="AlphaFoldDB" id="A0A212LBB2"/>
<evidence type="ECO:0000259" key="6">
    <source>
        <dbReference type="Pfam" id="PF25137"/>
    </source>
</evidence>
<dbReference type="CDD" id="cd08194">
    <property type="entry name" value="Fe-ADH-like"/>
    <property type="match status" value="1"/>
</dbReference>
<dbReference type="InterPro" id="IPR018211">
    <property type="entry name" value="ADH_Fe_CS"/>
</dbReference>
<dbReference type="Pfam" id="PF00465">
    <property type="entry name" value="Fe-ADH"/>
    <property type="match status" value="1"/>
</dbReference>
<dbReference type="InterPro" id="IPR056798">
    <property type="entry name" value="ADH_Fe_C"/>
</dbReference>
<dbReference type="Gene3D" id="3.40.50.1970">
    <property type="match status" value="1"/>
</dbReference>
<dbReference type="EMBL" id="FMJC01000002">
    <property type="protein sequence ID" value="SCM74864.1"/>
    <property type="molecule type" value="Genomic_DNA"/>
</dbReference>